<dbReference type="GO" id="GO:0005829">
    <property type="term" value="C:cytosol"/>
    <property type="evidence" value="ECO:0007669"/>
    <property type="project" value="UniProtKB-ARBA"/>
</dbReference>
<comment type="catalytic activity">
    <reaction evidence="5 7">
        <text>N(6)-(dimethylallyl)adenosine 5'-phosphate + H2O = N(6)-dimethylallyladenine + D-ribose 5-phosphate</text>
        <dbReference type="Rhea" id="RHEA:48560"/>
        <dbReference type="ChEBI" id="CHEBI:15377"/>
        <dbReference type="ChEBI" id="CHEBI:17660"/>
        <dbReference type="ChEBI" id="CHEBI:57526"/>
        <dbReference type="ChEBI" id="CHEBI:78346"/>
        <dbReference type="EC" id="3.2.2.n1"/>
    </reaction>
</comment>
<dbReference type="AlphaFoldDB" id="A0A8K0MR71"/>
<dbReference type="OrthoDB" id="1723205at2759"/>
<comment type="function">
    <text evidence="4 7">Cytokinin-activating enzyme working in the direct activation pathway. Phosphoribohydrolase that converts inactive cytokinin nucleotides to the biologically active free-base forms.</text>
</comment>
<name>A0A8K0MR71_9ROSA</name>
<reference evidence="8" key="1">
    <citation type="submission" date="2020-03" db="EMBL/GenBank/DDBJ databases">
        <title>A high-quality chromosome-level genome assembly of a woody plant with both climbing and erect habits, Rhamnella rubrinervis.</title>
        <authorList>
            <person name="Lu Z."/>
            <person name="Yang Y."/>
            <person name="Zhu X."/>
            <person name="Sun Y."/>
        </authorList>
    </citation>
    <scope>NUCLEOTIDE SEQUENCE</scope>
    <source>
        <strain evidence="8">BYM</strain>
        <tissue evidence="8">Leaf</tissue>
    </source>
</reference>
<dbReference type="EMBL" id="VOIH02000001">
    <property type="protein sequence ID" value="KAF3455826.1"/>
    <property type="molecule type" value="Genomic_DNA"/>
</dbReference>
<accession>A0A8K0MR71</accession>
<dbReference type="Gene3D" id="3.40.50.450">
    <property type="match status" value="1"/>
</dbReference>
<keyword evidence="7" id="KW-0378">Hydrolase</keyword>
<dbReference type="GO" id="GO:0005634">
    <property type="term" value="C:nucleus"/>
    <property type="evidence" value="ECO:0007669"/>
    <property type="project" value="UniProtKB-ARBA"/>
</dbReference>
<dbReference type="PANTHER" id="PTHR31223:SF70">
    <property type="entry name" value="LOG FAMILY PROTEIN YJL055W"/>
    <property type="match status" value="1"/>
</dbReference>
<organism evidence="8 9">
    <name type="scientific">Rhamnella rubrinervis</name>
    <dbReference type="NCBI Taxonomy" id="2594499"/>
    <lineage>
        <taxon>Eukaryota</taxon>
        <taxon>Viridiplantae</taxon>
        <taxon>Streptophyta</taxon>
        <taxon>Embryophyta</taxon>
        <taxon>Tracheophyta</taxon>
        <taxon>Spermatophyta</taxon>
        <taxon>Magnoliopsida</taxon>
        <taxon>eudicotyledons</taxon>
        <taxon>Gunneridae</taxon>
        <taxon>Pentapetalae</taxon>
        <taxon>rosids</taxon>
        <taxon>fabids</taxon>
        <taxon>Rosales</taxon>
        <taxon>Rhamnaceae</taxon>
        <taxon>rhamnoid group</taxon>
        <taxon>Rhamneae</taxon>
        <taxon>Rhamnella</taxon>
    </lineage>
</organism>
<keyword evidence="3 7" id="KW-0203">Cytokinin biosynthesis</keyword>
<comment type="caution">
    <text evidence="8">The sequence shown here is derived from an EMBL/GenBank/DDBJ whole genome shotgun (WGS) entry which is preliminary data.</text>
</comment>
<dbReference type="Proteomes" id="UP000796880">
    <property type="component" value="Unassembled WGS sequence"/>
</dbReference>
<keyword evidence="9" id="KW-1185">Reference proteome</keyword>
<gene>
    <name evidence="8" type="ORF">FNV43_RR00468</name>
</gene>
<evidence type="ECO:0000256" key="1">
    <source>
        <dbReference type="ARBA" id="ARBA00006763"/>
    </source>
</evidence>
<evidence type="ECO:0000256" key="3">
    <source>
        <dbReference type="ARBA" id="ARBA00022712"/>
    </source>
</evidence>
<dbReference type="InterPro" id="IPR005269">
    <property type="entry name" value="LOG"/>
</dbReference>
<evidence type="ECO:0000256" key="4">
    <source>
        <dbReference type="ARBA" id="ARBA00024884"/>
    </source>
</evidence>
<dbReference type="EC" id="3.2.2.n1" evidence="2 7"/>
<evidence type="ECO:0000313" key="9">
    <source>
        <dbReference type="Proteomes" id="UP000796880"/>
    </source>
</evidence>
<dbReference type="GO" id="GO:0009691">
    <property type="term" value="P:cytokinin biosynthetic process"/>
    <property type="evidence" value="ECO:0007669"/>
    <property type="project" value="UniProtKB-UniRule"/>
</dbReference>
<evidence type="ECO:0000256" key="5">
    <source>
        <dbReference type="ARBA" id="ARBA00047718"/>
    </source>
</evidence>
<protein>
    <recommendedName>
        <fullName evidence="2 7">Cytokinin riboside 5'-monophosphate phosphoribohydrolase</fullName>
        <ecNumber evidence="2 7">3.2.2.n1</ecNumber>
    </recommendedName>
</protein>
<dbReference type="PANTHER" id="PTHR31223">
    <property type="entry name" value="LOG FAMILY PROTEIN YJL055W"/>
    <property type="match status" value="1"/>
</dbReference>
<dbReference type="NCBIfam" id="TIGR00730">
    <property type="entry name" value="Rossman fold protein, TIGR00730 family"/>
    <property type="match status" value="1"/>
</dbReference>
<comment type="catalytic activity">
    <reaction evidence="6 7">
        <text>9-ribosyl-trans-zeatin 5'-phosphate + H2O = trans-zeatin + D-ribose 5-phosphate</text>
        <dbReference type="Rhea" id="RHEA:48564"/>
        <dbReference type="ChEBI" id="CHEBI:15377"/>
        <dbReference type="ChEBI" id="CHEBI:16522"/>
        <dbReference type="ChEBI" id="CHEBI:78346"/>
        <dbReference type="ChEBI" id="CHEBI:87947"/>
        <dbReference type="EC" id="3.2.2.n1"/>
    </reaction>
</comment>
<comment type="similarity">
    <text evidence="1 7">Belongs to the LOG family.</text>
</comment>
<dbReference type="GO" id="GO:0016799">
    <property type="term" value="F:hydrolase activity, hydrolyzing N-glycosyl compounds"/>
    <property type="evidence" value="ECO:0007669"/>
    <property type="project" value="TreeGrafter"/>
</dbReference>
<evidence type="ECO:0000256" key="7">
    <source>
        <dbReference type="RuleBase" id="RU363015"/>
    </source>
</evidence>
<evidence type="ECO:0000256" key="6">
    <source>
        <dbReference type="ARBA" id="ARBA00049153"/>
    </source>
</evidence>
<proteinExistence type="inferred from homology"/>
<dbReference type="InterPro" id="IPR031100">
    <property type="entry name" value="LOG_fam"/>
</dbReference>
<dbReference type="Pfam" id="PF03641">
    <property type="entry name" value="Lysine_decarbox"/>
    <property type="match status" value="1"/>
</dbReference>
<sequence length="223" mass="24576">MEGVSVYRFTHICVFCGSSPGKDKEFLKAAHTSEYYGEKIHLVFGGGSLDLMGTVSLAAHVGGSKVLGIIPKALTATNITWMTIGMEIQVSTMHERISKMLEKSDAFIALPGGYGTLEEIFQMLSWSQLNIHRKPIGLLNVNNFFDGLLSFLNHVVEQNFISHSARQLLVSASTADELIDKLQRFVHAPDPVMAQLNWSEQGSKKRSLGVIGLKLDTKVKEKV</sequence>
<evidence type="ECO:0000256" key="2">
    <source>
        <dbReference type="ARBA" id="ARBA00012205"/>
    </source>
</evidence>
<evidence type="ECO:0000313" key="8">
    <source>
        <dbReference type="EMBL" id="KAF3455826.1"/>
    </source>
</evidence>
<dbReference type="SUPFAM" id="SSF102405">
    <property type="entry name" value="MCP/YpsA-like"/>
    <property type="match status" value="1"/>
</dbReference>